<dbReference type="GO" id="GO:0005978">
    <property type="term" value="P:glycogen biosynthetic process"/>
    <property type="evidence" value="ECO:0007669"/>
    <property type="project" value="UniProtKB-UniRule"/>
</dbReference>
<evidence type="ECO:0000256" key="3">
    <source>
        <dbReference type="ARBA" id="ARBA00004964"/>
    </source>
</evidence>
<dbReference type="NCBIfam" id="TIGR02095">
    <property type="entry name" value="glgA"/>
    <property type="match status" value="1"/>
</dbReference>
<feature type="domain" description="Starch synthase catalytic" evidence="10">
    <location>
        <begin position="7"/>
        <end position="246"/>
    </location>
</feature>
<dbReference type="GO" id="GO:0005829">
    <property type="term" value="C:cytosol"/>
    <property type="evidence" value="ECO:0007669"/>
    <property type="project" value="TreeGrafter"/>
</dbReference>
<keyword evidence="5 8" id="KW-0328">Glycosyltransferase</keyword>
<evidence type="ECO:0000256" key="5">
    <source>
        <dbReference type="ARBA" id="ARBA00022676"/>
    </source>
</evidence>
<dbReference type="PANTHER" id="PTHR45825:SF11">
    <property type="entry name" value="ALPHA AMYLASE DOMAIN-CONTAINING PROTEIN"/>
    <property type="match status" value="1"/>
</dbReference>
<evidence type="ECO:0000259" key="9">
    <source>
        <dbReference type="Pfam" id="PF00534"/>
    </source>
</evidence>
<protein>
    <recommendedName>
        <fullName evidence="8">Glycogen synthase</fullName>
        <ecNumber evidence="8">2.4.1.21</ecNumber>
    </recommendedName>
    <alternativeName>
        <fullName evidence="8">Starch [bacterial glycogen] synthase</fullName>
    </alternativeName>
</protein>
<evidence type="ECO:0000256" key="8">
    <source>
        <dbReference type="HAMAP-Rule" id="MF_00484"/>
    </source>
</evidence>
<dbReference type="EMBL" id="JACHVB010000034">
    <property type="protein sequence ID" value="MBC2594777.1"/>
    <property type="molecule type" value="Genomic_DNA"/>
</dbReference>
<dbReference type="GO" id="GO:0004373">
    <property type="term" value="F:alpha-1,4-glucan glucosyltransferase (UDP-glucose donor) activity"/>
    <property type="evidence" value="ECO:0007669"/>
    <property type="project" value="InterPro"/>
</dbReference>
<dbReference type="Gene3D" id="3.40.50.2000">
    <property type="entry name" value="Glycogen Phosphorylase B"/>
    <property type="match status" value="2"/>
</dbReference>
<dbReference type="InterPro" id="IPR001296">
    <property type="entry name" value="Glyco_trans_1"/>
</dbReference>
<dbReference type="PANTHER" id="PTHR45825">
    <property type="entry name" value="GRANULE-BOUND STARCH SYNTHASE 1, CHLOROPLASTIC/AMYLOPLASTIC"/>
    <property type="match status" value="1"/>
</dbReference>
<feature type="domain" description="Glycosyl transferase family 1" evidence="9">
    <location>
        <begin position="298"/>
        <end position="464"/>
    </location>
</feature>
<evidence type="ECO:0000259" key="10">
    <source>
        <dbReference type="Pfam" id="PF08323"/>
    </source>
</evidence>
<comment type="caution">
    <text evidence="11">The sequence shown here is derived from an EMBL/GenBank/DDBJ whole genome shotgun (WGS) entry which is preliminary data.</text>
</comment>
<comment type="catalytic activity">
    <reaction evidence="1 8">
        <text>[(1-&gt;4)-alpha-D-glucosyl](n) + ADP-alpha-D-glucose = [(1-&gt;4)-alpha-D-glucosyl](n+1) + ADP + H(+)</text>
        <dbReference type="Rhea" id="RHEA:18189"/>
        <dbReference type="Rhea" id="RHEA-COMP:9584"/>
        <dbReference type="Rhea" id="RHEA-COMP:9587"/>
        <dbReference type="ChEBI" id="CHEBI:15378"/>
        <dbReference type="ChEBI" id="CHEBI:15444"/>
        <dbReference type="ChEBI" id="CHEBI:57498"/>
        <dbReference type="ChEBI" id="CHEBI:456216"/>
        <dbReference type="EC" id="2.4.1.21"/>
    </reaction>
</comment>
<accession>A0A842HGU5</accession>
<evidence type="ECO:0000313" key="11">
    <source>
        <dbReference type="EMBL" id="MBC2594777.1"/>
    </source>
</evidence>
<dbReference type="InterPro" id="IPR013534">
    <property type="entry name" value="Starch_synth_cat_dom"/>
</dbReference>
<evidence type="ECO:0000256" key="6">
    <source>
        <dbReference type="ARBA" id="ARBA00022679"/>
    </source>
</evidence>
<dbReference type="EC" id="2.4.1.21" evidence="8"/>
<dbReference type="SUPFAM" id="SSF53756">
    <property type="entry name" value="UDP-Glycosyltransferase/glycogen phosphorylase"/>
    <property type="match status" value="1"/>
</dbReference>
<feature type="binding site" evidence="8">
    <location>
        <position position="20"/>
    </location>
    <ligand>
        <name>ADP-alpha-D-glucose</name>
        <dbReference type="ChEBI" id="CHEBI:57498"/>
    </ligand>
</feature>
<dbReference type="GO" id="GO:0009011">
    <property type="term" value="F:alpha-1,4-glucan glucosyltransferase (ADP-glucose donor) activity"/>
    <property type="evidence" value="ECO:0007669"/>
    <property type="project" value="UniProtKB-UniRule"/>
</dbReference>
<comment type="pathway">
    <text evidence="3 8">Glycan biosynthesis; glycogen biosynthesis.</text>
</comment>
<dbReference type="UniPathway" id="UPA00164"/>
<sequence>MPQAPLKILQVAPEVAPFSKVGGLADVAGALTKEMSRAGHDVRVITPLYGFLKPSEDWTAEPGAFSVHLGGKREEFSRLWKATYPGSDAQVFFIEYARYYDRHEIYTGPWGGHSDNNERFAFLSRAAIDYCRSRQWYPDVIHCHDWTTGLVPVYLNTTEYGTPLGRAASVFTIHNLMHQGIFGREILDFAGLPPDVFRPDNLESMGLVNMMKGGIYNSTKITTVSPHYASEIQGPEYGCGLNHVLKYRAGDLIGIINGIDTDEWNPATDKHLPATFSARDLSGKAVCKRKLQEKLGLEHKPEVPVFCAVARLFEQKGLDLLAEIVPWIMSEMKIQIALLGAGDGRLEQAFLDLQARYPGRVGVYIGYNNALAHLMEAGSDFFVMPSRFEPCGLNQMYSMAYGTLPIVRSTGGLVDTVEQYVEGRQRGTGFRFEEASAKALYYAIGWACSTWYDRPEDYRMLQQNAMGRDLSWTYSAQKYLDVYHWARDARLQGLGLLERAQHDG</sequence>
<dbReference type="AlphaFoldDB" id="A0A842HGU5"/>
<name>A0A842HGU5_9BACT</name>
<dbReference type="HAMAP" id="MF_00484">
    <property type="entry name" value="Glycogen_synth"/>
    <property type="match status" value="1"/>
</dbReference>
<comment type="function">
    <text evidence="2 8">Synthesizes alpha-1,4-glucan chains using ADP-glucose.</text>
</comment>
<dbReference type="NCBIfam" id="NF001899">
    <property type="entry name" value="PRK00654.1-2"/>
    <property type="match status" value="1"/>
</dbReference>
<keyword evidence="12" id="KW-1185">Reference proteome</keyword>
<evidence type="ECO:0000313" key="12">
    <source>
        <dbReference type="Proteomes" id="UP000546464"/>
    </source>
</evidence>
<gene>
    <name evidence="8 11" type="primary">glgA</name>
    <name evidence="11" type="ORF">H5P28_10940</name>
</gene>
<evidence type="ECO:0000256" key="7">
    <source>
        <dbReference type="ARBA" id="ARBA00023056"/>
    </source>
</evidence>
<dbReference type="InterPro" id="IPR011835">
    <property type="entry name" value="GS/SS"/>
</dbReference>
<keyword evidence="6 8" id="KW-0808">Transferase</keyword>
<dbReference type="CDD" id="cd03791">
    <property type="entry name" value="GT5_Glycogen_synthase_DULL1-like"/>
    <property type="match status" value="1"/>
</dbReference>
<keyword evidence="7 8" id="KW-0320">Glycogen biosynthesis</keyword>
<evidence type="ECO:0000256" key="4">
    <source>
        <dbReference type="ARBA" id="ARBA00010281"/>
    </source>
</evidence>
<dbReference type="Pfam" id="PF08323">
    <property type="entry name" value="Glyco_transf_5"/>
    <property type="match status" value="1"/>
</dbReference>
<proteinExistence type="inferred from homology"/>
<dbReference type="RefSeq" id="WP_185675742.1">
    <property type="nucleotide sequence ID" value="NZ_JACHVB010000034.1"/>
</dbReference>
<dbReference type="Pfam" id="PF00534">
    <property type="entry name" value="Glycos_transf_1"/>
    <property type="match status" value="1"/>
</dbReference>
<reference evidence="11 12" key="1">
    <citation type="submission" date="2020-07" db="EMBL/GenBank/DDBJ databases">
        <authorList>
            <person name="Feng X."/>
        </authorList>
    </citation>
    <scope>NUCLEOTIDE SEQUENCE [LARGE SCALE GENOMIC DNA]</scope>
    <source>
        <strain evidence="11 12">JCM31066</strain>
    </source>
</reference>
<dbReference type="Proteomes" id="UP000546464">
    <property type="component" value="Unassembled WGS sequence"/>
</dbReference>
<evidence type="ECO:0000256" key="1">
    <source>
        <dbReference type="ARBA" id="ARBA00001478"/>
    </source>
</evidence>
<comment type="similarity">
    <text evidence="4 8">Belongs to the glycosyltransferase 1 family. Bacterial/plant glycogen synthase subfamily.</text>
</comment>
<evidence type="ECO:0000256" key="2">
    <source>
        <dbReference type="ARBA" id="ARBA00002764"/>
    </source>
</evidence>
<organism evidence="11 12">
    <name type="scientific">Ruficoccus amylovorans</name>
    <dbReference type="NCBI Taxonomy" id="1804625"/>
    <lineage>
        <taxon>Bacteria</taxon>
        <taxon>Pseudomonadati</taxon>
        <taxon>Verrucomicrobiota</taxon>
        <taxon>Opitutia</taxon>
        <taxon>Puniceicoccales</taxon>
        <taxon>Cerasicoccaceae</taxon>
        <taxon>Ruficoccus</taxon>
    </lineage>
</organism>